<dbReference type="EMBL" id="CP002131">
    <property type="protein sequence ID" value="ADL07762.1"/>
    <property type="molecule type" value="Genomic_DNA"/>
</dbReference>
<proteinExistence type="predicted"/>
<dbReference type="HOGENOM" id="CLU_038244_0_0_9"/>
<organism evidence="1 2">
    <name type="scientific">Thermosediminibacter oceani (strain ATCC BAA-1034 / DSM 16646 / JW/IW-1228P)</name>
    <dbReference type="NCBI Taxonomy" id="555079"/>
    <lineage>
        <taxon>Bacteria</taxon>
        <taxon>Bacillati</taxon>
        <taxon>Bacillota</taxon>
        <taxon>Clostridia</taxon>
        <taxon>Thermosediminibacterales</taxon>
        <taxon>Thermosediminibacteraceae</taxon>
        <taxon>Thermosediminibacter</taxon>
    </lineage>
</organism>
<protein>
    <submittedName>
        <fullName evidence="1">Uncharacterized protein</fullName>
    </submittedName>
</protein>
<dbReference type="AlphaFoldDB" id="D9S2Y5"/>
<sequence length="527" mass="61804">MPKLTKEKKLEIIRNDFRLWCKNFVKMVDNKGQEVPFILNEQQLRLLEGLEKYNIVLKSRQLGITTFSIAYCLWLVCNKPNITTMILSYNLESTQHIFERLKAMYYSIPDQYKPKIKRDNKMELFLENGSRVIVKIAGNKELGRSFTCEYIHCSEFAFWTDYAQEKGLLGLENSLAKNPDSKIILESTANGLNEFYNIYRKASKGESKYKAFFFNWFENKELFREEYKLAEEWWKAQNHGQRFSRKDLEKDEIPLFEAGAQLQQICWRRWKLQDMTLEQFQQEYPSTPEEAFLSTNVGVFSMQKILERMNYLPLPLQKEELQGIELPKSLIPYLNKGLFLYKLPKAKERYYGGVDVASGTGGVNDYSAVSIFDTSGEQVAVFYRNDIPVYKFAEIVNDLGHFYNYAYLVVERNGYGLPLLQKLREDYQYMNLYKQRIFNEAGRKKHQLGFATTTANKQLIVQRFKEQFETGMILINDRETLEEMQIYQENEKGSLGNKRGEGKHDDLVMACCFAVEGLSKGIYYVDI</sequence>
<keyword evidence="2" id="KW-1185">Reference proteome</keyword>
<dbReference type="Proteomes" id="UP000000272">
    <property type="component" value="Chromosome"/>
</dbReference>
<dbReference type="RefSeq" id="WP_013275802.1">
    <property type="nucleotide sequence ID" value="NC_014377.1"/>
</dbReference>
<dbReference type="KEGG" id="toc:Toce_1000"/>
<evidence type="ECO:0000313" key="1">
    <source>
        <dbReference type="EMBL" id="ADL07762.1"/>
    </source>
</evidence>
<reference evidence="1 2" key="1">
    <citation type="journal article" date="2010" name="Stand. Genomic Sci.">
        <title>Complete genome sequence of Thermosediminibacter oceani type strain (JW/IW-1228P).</title>
        <authorList>
            <person name="Pitluck S."/>
            <person name="Yasawong M."/>
            <person name="Munk C."/>
            <person name="Nolan M."/>
            <person name="Lapidus A."/>
            <person name="Lucas S."/>
            <person name="Glavina Del Rio T."/>
            <person name="Tice H."/>
            <person name="Cheng J.F."/>
            <person name="Bruce D."/>
            <person name="Detter C."/>
            <person name="Tapia R."/>
            <person name="Han C."/>
            <person name="Goodwin L."/>
            <person name="Liolios K."/>
            <person name="Ivanova N."/>
            <person name="Mavromatis K."/>
            <person name="Mikhailova N."/>
            <person name="Pati A."/>
            <person name="Chen A."/>
            <person name="Palaniappan K."/>
            <person name="Land M."/>
            <person name="Hauser L."/>
            <person name="Chang Y.J."/>
            <person name="Jeffries C.D."/>
            <person name="Rohde M."/>
            <person name="Spring S."/>
            <person name="Sikorski J."/>
            <person name="Goker M."/>
            <person name="Woyke T."/>
            <person name="Bristow J."/>
            <person name="Eisen J.A."/>
            <person name="Markowitz V."/>
            <person name="Hugenholtz P."/>
            <person name="Kyrpides N.C."/>
            <person name="Klenk H.P."/>
        </authorList>
    </citation>
    <scope>NUCLEOTIDE SEQUENCE [LARGE SCALE GENOMIC DNA]</scope>
    <source>
        <strain evidence="2">ATCC BAA-1034 / DSM 16646 / JW/IW-1228P</strain>
    </source>
</reference>
<dbReference type="Gene3D" id="3.30.420.240">
    <property type="match status" value="1"/>
</dbReference>
<gene>
    <name evidence="1" type="ordered locus">Toce_1000</name>
</gene>
<dbReference type="STRING" id="555079.Toce_1000"/>
<dbReference type="Gene3D" id="3.40.50.300">
    <property type="entry name" value="P-loop containing nucleotide triphosphate hydrolases"/>
    <property type="match status" value="1"/>
</dbReference>
<accession>D9S2Y5</accession>
<evidence type="ECO:0000313" key="2">
    <source>
        <dbReference type="Proteomes" id="UP000000272"/>
    </source>
</evidence>
<dbReference type="eggNOG" id="COG4373">
    <property type="taxonomic scope" value="Bacteria"/>
</dbReference>
<dbReference type="InterPro" id="IPR027417">
    <property type="entry name" value="P-loop_NTPase"/>
</dbReference>
<name>D9S2Y5_THEOJ</name>